<sequence length="237" mass="25520">MASSANHGGGAAKQLRVLLPFSCEDRLRIPDELAEDIGAGEALVVGPCGVKSRAVWPVGLGRDGGGAFLGRGWPEFAPRTASAPAGISPSATAAAACSPSRRSTTAAASGTSALNNLQPQLIPAKFVQYYITKRELNNHMAVVFSPLGKVNSIKLEMDQSDVFFAGGWPQFLAFHGITESNALLLRYESNMVFTVKVFEPDGCQRKPKHKDNIMQQSEQEISKIMNFNLFAMYLNVC</sequence>
<dbReference type="PANTHER" id="PTHR31920">
    <property type="entry name" value="B3 DOMAIN-CONTAINING"/>
    <property type="match status" value="1"/>
</dbReference>
<evidence type="ECO:0000256" key="3">
    <source>
        <dbReference type="ARBA" id="ARBA00023125"/>
    </source>
</evidence>
<reference evidence="6 7" key="1">
    <citation type="submission" date="2018-04" db="EMBL/GenBank/DDBJ databases">
        <title>WGS assembly of Panicum hallii var. hallii HAL2.</title>
        <authorList>
            <person name="Lovell J."/>
            <person name="Jenkins J."/>
            <person name="Lowry D."/>
            <person name="Mamidi S."/>
            <person name="Sreedasyam A."/>
            <person name="Weng X."/>
            <person name="Barry K."/>
            <person name="Bonette J."/>
            <person name="Campitelli B."/>
            <person name="Daum C."/>
            <person name="Gordon S."/>
            <person name="Gould B."/>
            <person name="Lipzen A."/>
            <person name="MacQueen A."/>
            <person name="Palacio-Mejia J."/>
            <person name="Plott C."/>
            <person name="Shakirov E."/>
            <person name="Shu S."/>
            <person name="Yoshinaga Y."/>
            <person name="Zane M."/>
            <person name="Rokhsar D."/>
            <person name="Grimwood J."/>
            <person name="Schmutz J."/>
            <person name="Juenger T."/>
        </authorList>
    </citation>
    <scope>NUCLEOTIDE SEQUENCE [LARGE SCALE GENOMIC DNA]</scope>
    <source>
        <strain evidence="7">cv. HAL2</strain>
    </source>
</reference>
<dbReference type="Gene3D" id="2.40.330.10">
    <property type="entry name" value="DNA-binding pseudobarrel domain"/>
    <property type="match status" value="1"/>
</dbReference>
<dbReference type="OrthoDB" id="1109907at2759"/>
<evidence type="ECO:0000256" key="5">
    <source>
        <dbReference type="ARBA" id="ARBA00023242"/>
    </source>
</evidence>
<dbReference type="GO" id="GO:0005634">
    <property type="term" value="C:nucleus"/>
    <property type="evidence" value="ECO:0007669"/>
    <property type="project" value="UniProtKB-SubCell"/>
</dbReference>
<comment type="subcellular location">
    <subcellularLocation>
        <location evidence="1">Nucleus</location>
    </subcellularLocation>
</comment>
<name>A0A2T7CTG6_9POAL</name>
<keyword evidence="3" id="KW-0238">DNA-binding</keyword>
<evidence type="ECO:0000313" key="6">
    <source>
        <dbReference type="EMBL" id="PUZ46640.1"/>
    </source>
</evidence>
<dbReference type="Gramene" id="PUZ46640">
    <property type="protein sequence ID" value="PUZ46640"/>
    <property type="gene ID" value="GQ55_7G097500"/>
</dbReference>
<evidence type="ECO:0000256" key="1">
    <source>
        <dbReference type="ARBA" id="ARBA00004123"/>
    </source>
</evidence>
<dbReference type="AlphaFoldDB" id="A0A2T7CTG6"/>
<dbReference type="SUPFAM" id="SSF101936">
    <property type="entry name" value="DNA-binding pseudobarrel domain"/>
    <property type="match status" value="2"/>
</dbReference>
<dbReference type="Proteomes" id="UP000244336">
    <property type="component" value="Chromosome 7"/>
</dbReference>
<dbReference type="EMBL" id="CM009755">
    <property type="protein sequence ID" value="PUZ46640.1"/>
    <property type="molecule type" value="Genomic_DNA"/>
</dbReference>
<keyword evidence="4" id="KW-0804">Transcription</keyword>
<evidence type="ECO:0000313" key="7">
    <source>
        <dbReference type="Proteomes" id="UP000244336"/>
    </source>
</evidence>
<protein>
    <recommendedName>
        <fullName evidence="8">TF-B3 domain-containing protein</fullName>
    </recommendedName>
</protein>
<proteinExistence type="predicted"/>
<evidence type="ECO:0000256" key="2">
    <source>
        <dbReference type="ARBA" id="ARBA00023015"/>
    </source>
</evidence>
<dbReference type="InterPro" id="IPR015300">
    <property type="entry name" value="DNA-bd_pseudobarrel_sf"/>
</dbReference>
<gene>
    <name evidence="6" type="ORF">GQ55_7G097500</name>
</gene>
<dbReference type="InterPro" id="IPR050655">
    <property type="entry name" value="Plant_B3_domain"/>
</dbReference>
<keyword evidence="7" id="KW-1185">Reference proteome</keyword>
<accession>A0A2T7CTG6</accession>
<evidence type="ECO:0008006" key="8">
    <source>
        <dbReference type="Google" id="ProtNLM"/>
    </source>
</evidence>
<dbReference type="PANTHER" id="PTHR31920:SF135">
    <property type="entry name" value="B3 DOMAIN-CONTAINING PROTEIN OS03G0621600-RELATED"/>
    <property type="match status" value="1"/>
</dbReference>
<evidence type="ECO:0000256" key="4">
    <source>
        <dbReference type="ARBA" id="ARBA00023163"/>
    </source>
</evidence>
<keyword evidence="5" id="KW-0539">Nucleus</keyword>
<organism evidence="6 7">
    <name type="scientific">Panicum hallii var. hallii</name>
    <dbReference type="NCBI Taxonomy" id="1504633"/>
    <lineage>
        <taxon>Eukaryota</taxon>
        <taxon>Viridiplantae</taxon>
        <taxon>Streptophyta</taxon>
        <taxon>Embryophyta</taxon>
        <taxon>Tracheophyta</taxon>
        <taxon>Spermatophyta</taxon>
        <taxon>Magnoliopsida</taxon>
        <taxon>Liliopsida</taxon>
        <taxon>Poales</taxon>
        <taxon>Poaceae</taxon>
        <taxon>PACMAD clade</taxon>
        <taxon>Panicoideae</taxon>
        <taxon>Panicodae</taxon>
        <taxon>Paniceae</taxon>
        <taxon>Panicinae</taxon>
        <taxon>Panicum</taxon>
        <taxon>Panicum sect. Panicum</taxon>
    </lineage>
</organism>
<dbReference type="STRING" id="1504633.A0A2T7CTG6"/>
<keyword evidence="2" id="KW-0805">Transcription regulation</keyword>
<dbReference type="GO" id="GO:0003677">
    <property type="term" value="F:DNA binding"/>
    <property type="evidence" value="ECO:0007669"/>
    <property type="project" value="UniProtKB-KW"/>
</dbReference>